<dbReference type="PANTHER" id="PTHR23155">
    <property type="entry name" value="DISEASE RESISTANCE PROTEIN RP"/>
    <property type="match status" value="1"/>
</dbReference>
<dbReference type="SUPFAM" id="SSF52540">
    <property type="entry name" value="P-loop containing nucleoside triphosphate hydrolases"/>
    <property type="match status" value="1"/>
</dbReference>
<accession>A0A2Z6NFC7</accession>
<keyword evidence="5" id="KW-1185">Reference proteome</keyword>
<gene>
    <name evidence="4" type="ORF">TSUD_235200</name>
</gene>
<dbReference type="FunFam" id="1.10.10.10:FF:000322">
    <property type="entry name" value="Probable disease resistance protein At1g63360"/>
    <property type="match status" value="1"/>
</dbReference>
<dbReference type="Gene3D" id="1.10.8.430">
    <property type="entry name" value="Helical domain of apoptotic protease-activating factors"/>
    <property type="match status" value="1"/>
</dbReference>
<dbReference type="OrthoDB" id="690341at2759"/>
<evidence type="ECO:0000313" key="5">
    <source>
        <dbReference type="Proteomes" id="UP000242715"/>
    </source>
</evidence>
<dbReference type="InterPro" id="IPR027417">
    <property type="entry name" value="P-loop_NTPase"/>
</dbReference>
<dbReference type="GO" id="GO:0043531">
    <property type="term" value="F:ADP binding"/>
    <property type="evidence" value="ECO:0007669"/>
    <property type="project" value="InterPro"/>
</dbReference>
<dbReference type="GO" id="GO:0098542">
    <property type="term" value="P:defense response to other organism"/>
    <property type="evidence" value="ECO:0007669"/>
    <property type="project" value="TreeGrafter"/>
</dbReference>
<dbReference type="Pfam" id="PF23559">
    <property type="entry name" value="WHD_DRP"/>
    <property type="match status" value="1"/>
</dbReference>
<dbReference type="InterPro" id="IPR044974">
    <property type="entry name" value="Disease_R_plants"/>
</dbReference>
<keyword evidence="2" id="KW-0611">Plant defense</keyword>
<dbReference type="EMBL" id="DF973920">
    <property type="protein sequence ID" value="GAU42451.1"/>
    <property type="molecule type" value="Genomic_DNA"/>
</dbReference>
<sequence length="272" mass="31299">MLTTRKRDIALYSCAELGKDFHLEFLPEQEAWSLFCRKTFQANNNLCPPHLEEVCKKILKLCGGLPLAIVTISGALATKERSNIEEWQIVCRSFGSEIKGNDKLEDMKKVLSLSFNEFPYYLKSCLLYLSVFPEYHAIEHMRLIRLWIVEGFVNGEDGKTLEEVADSYLKELLNRSFLQVVEKTSDGRMKTCRMHDLQREIVNFKSRDQNFATIVCLIINQLLMWQSCIKMGPISRGGEWSEAQFQIKPHLIAIFYNIIDCDAITAVTVTTI</sequence>
<reference evidence="5" key="1">
    <citation type="journal article" date="2017" name="Front. Plant Sci.">
        <title>Climate Clever Clovers: New Paradigm to Reduce the Environmental Footprint of Ruminants by Breeding Low Methanogenic Forages Utilizing Haplotype Variation.</title>
        <authorList>
            <person name="Kaur P."/>
            <person name="Appels R."/>
            <person name="Bayer P.E."/>
            <person name="Keeble-Gagnere G."/>
            <person name="Wang J."/>
            <person name="Hirakawa H."/>
            <person name="Shirasawa K."/>
            <person name="Vercoe P."/>
            <person name="Stefanova K."/>
            <person name="Durmic Z."/>
            <person name="Nichols P."/>
            <person name="Revell C."/>
            <person name="Isobe S.N."/>
            <person name="Edwards D."/>
            <person name="Erskine W."/>
        </authorList>
    </citation>
    <scope>NUCLEOTIDE SEQUENCE [LARGE SCALE GENOMIC DNA]</scope>
    <source>
        <strain evidence="5">cv. Daliak</strain>
    </source>
</reference>
<proteinExistence type="predicted"/>
<feature type="domain" description="Disease resistance protein winged helix" evidence="3">
    <location>
        <begin position="131"/>
        <end position="201"/>
    </location>
</feature>
<dbReference type="InterPro" id="IPR036388">
    <property type="entry name" value="WH-like_DNA-bd_sf"/>
</dbReference>
<keyword evidence="1" id="KW-0677">Repeat</keyword>
<evidence type="ECO:0000313" key="4">
    <source>
        <dbReference type="EMBL" id="GAU42451.1"/>
    </source>
</evidence>
<dbReference type="Proteomes" id="UP000242715">
    <property type="component" value="Unassembled WGS sequence"/>
</dbReference>
<dbReference type="Gene3D" id="1.10.10.10">
    <property type="entry name" value="Winged helix-like DNA-binding domain superfamily/Winged helix DNA-binding domain"/>
    <property type="match status" value="1"/>
</dbReference>
<organism evidence="4 5">
    <name type="scientific">Trifolium subterraneum</name>
    <name type="common">Subterranean clover</name>
    <dbReference type="NCBI Taxonomy" id="3900"/>
    <lineage>
        <taxon>Eukaryota</taxon>
        <taxon>Viridiplantae</taxon>
        <taxon>Streptophyta</taxon>
        <taxon>Embryophyta</taxon>
        <taxon>Tracheophyta</taxon>
        <taxon>Spermatophyta</taxon>
        <taxon>Magnoliopsida</taxon>
        <taxon>eudicotyledons</taxon>
        <taxon>Gunneridae</taxon>
        <taxon>Pentapetalae</taxon>
        <taxon>rosids</taxon>
        <taxon>fabids</taxon>
        <taxon>Fabales</taxon>
        <taxon>Fabaceae</taxon>
        <taxon>Papilionoideae</taxon>
        <taxon>50 kb inversion clade</taxon>
        <taxon>NPAAA clade</taxon>
        <taxon>Hologalegina</taxon>
        <taxon>IRL clade</taxon>
        <taxon>Trifolieae</taxon>
        <taxon>Trifolium</taxon>
    </lineage>
</organism>
<evidence type="ECO:0000256" key="1">
    <source>
        <dbReference type="ARBA" id="ARBA00022737"/>
    </source>
</evidence>
<dbReference type="PANTHER" id="PTHR23155:SF1205">
    <property type="entry name" value="DISEASE RESISTANCE PROTEIN RPM1"/>
    <property type="match status" value="1"/>
</dbReference>
<protein>
    <recommendedName>
        <fullName evidence="3">Disease resistance protein winged helix domain-containing protein</fullName>
    </recommendedName>
</protein>
<name>A0A2Z6NFC7_TRISU</name>
<dbReference type="InterPro" id="IPR058922">
    <property type="entry name" value="WHD_DRP"/>
</dbReference>
<dbReference type="InterPro" id="IPR042197">
    <property type="entry name" value="Apaf_helical"/>
</dbReference>
<dbReference type="AlphaFoldDB" id="A0A2Z6NFC7"/>
<evidence type="ECO:0000259" key="3">
    <source>
        <dbReference type="Pfam" id="PF23559"/>
    </source>
</evidence>
<evidence type="ECO:0000256" key="2">
    <source>
        <dbReference type="ARBA" id="ARBA00022821"/>
    </source>
</evidence>